<dbReference type="InterPro" id="IPR011009">
    <property type="entry name" value="Kinase-like_dom_sf"/>
</dbReference>
<dbReference type="OrthoDB" id="5858354at2759"/>
<feature type="binding site" evidence="3">
    <location>
        <position position="175"/>
    </location>
    <ligand>
        <name>ATP</name>
        <dbReference type="ChEBI" id="CHEBI:30616"/>
    </ligand>
</feature>
<evidence type="ECO:0000256" key="2">
    <source>
        <dbReference type="ARBA" id="ARBA00022840"/>
    </source>
</evidence>
<dbReference type="PANTHER" id="PTHR24418">
    <property type="entry name" value="TYROSINE-PROTEIN KINASE"/>
    <property type="match status" value="1"/>
</dbReference>
<evidence type="ECO:0000313" key="6">
    <source>
        <dbReference type="Proteomes" id="UP000230423"/>
    </source>
</evidence>
<dbReference type="GO" id="GO:0004672">
    <property type="term" value="F:protein kinase activity"/>
    <property type="evidence" value="ECO:0007669"/>
    <property type="project" value="InterPro"/>
</dbReference>
<sequence>MSHEDYCEIVEQLSVGGRELHGVVHLYIALMKSAEAPKHVLDEAKDDDDSTEELKLPEFVLKSARTPKKGLSNAVDEKLERMLADMEKEEWYHGCLPLEDIIGLLKNNGDFLIRELEPEGEKMAMLQQPIPKQPWELTSDKITMDTKIGSGTFGEVWKGSMLSGPDKPPVVVAIKVKKVSDENKVKFDEMYKEARLMRQYKHKYRFQL</sequence>
<dbReference type="Gene3D" id="3.30.200.20">
    <property type="entry name" value="Phosphorylase Kinase, domain 1"/>
    <property type="match status" value="1"/>
</dbReference>
<evidence type="ECO:0000313" key="5">
    <source>
        <dbReference type="EMBL" id="PIO72185.1"/>
    </source>
</evidence>
<proteinExistence type="predicted"/>
<dbReference type="GO" id="GO:0005524">
    <property type="term" value="F:ATP binding"/>
    <property type="evidence" value="ECO:0007669"/>
    <property type="project" value="UniProtKB-UniRule"/>
</dbReference>
<dbReference type="InterPro" id="IPR000719">
    <property type="entry name" value="Prot_kinase_dom"/>
</dbReference>
<dbReference type="SUPFAM" id="SSF55550">
    <property type="entry name" value="SH2 domain"/>
    <property type="match status" value="1"/>
</dbReference>
<evidence type="ECO:0000256" key="1">
    <source>
        <dbReference type="ARBA" id="ARBA00022741"/>
    </source>
</evidence>
<gene>
    <name evidence="5" type="ORF">TELCIR_05896</name>
</gene>
<keyword evidence="6" id="KW-1185">Reference proteome</keyword>
<organism evidence="5 6">
    <name type="scientific">Teladorsagia circumcincta</name>
    <name type="common">Brown stomach worm</name>
    <name type="synonym">Ostertagia circumcincta</name>
    <dbReference type="NCBI Taxonomy" id="45464"/>
    <lineage>
        <taxon>Eukaryota</taxon>
        <taxon>Metazoa</taxon>
        <taxon>Ecdysozoa</taxon>
        <taxon>Nematoda</taxon>
        <taxon>Chromadorea</taxon>
        <taxon>Rhabditida</taxon>
        <taxon>Rhabditina</taxon>
        <taxon>Rhabditomorpha</taxon>
        <taxon>Strongyloidea</taxon>
        <taxon>Trichostrongylidae</taxon>
        <taxon>Teladorsagia</taxon>
    </lineage>
</organism>
<dbReference type="Proteomes" id="UP000230423">
    <property type="component" value="Unassembled WGS sequence"/>
</dbReference>
<dbReference type="InterPro" id="IPR017441">
    <property type="entry name" value="Protein_kinase_ATP_BS"/>
</dbReference>
<dbReference type="SUPFAM" id="SSF56112">
    <property type="entry name" value="Protein kinase-like (PK-like)"/>
    <property type="match status" value="1"/>
</dbReference>
<reference evidence="5 6" key="1">
    <citation type="submission" date="2015-09" db="EMBL/GenBank/DDBJ databases">
        <title>Draft genome of the parasitic nematode Teladorsagia circumcincta isolate WARC Sus (inbred).</title>
        <authorList>
            <person name="Mitreva M."/>
        </authorList>
    </citation>
    <scope>NUCLEOTIDE SEQUENCE [LARGE SCALE GENOMIC DNA]</scope>
    <source>
        <strain evidence="5 6">S</strain>
    </source>
</reference>
<dbReference type="InterPro" id="IPR036860">
    <property type="entry name" value="SH2_dom_sf"/>
</dbReference>
<keyword evidence="2 3" id="KW-0067">ATP-binding</keyword>
<keyword evidence="1 3" id="KW-0547">Nucleotide-binding</keyword>
<accession>A0A2G9UPL7</accession>
<dbReference type="EMBL" id="KZ345747">
    <property type="protein sequence ID" value="PIO72185.1"/>
    <property type="molecule type" value="Genomic_DNA"/>
</dbReference>
<dbReference type="PROSITE" id="PS00107">
    <property type="entry name" value="PROTEIN_KINASE_ATP"/>
    <property type="match status" value="1"/>
</dbReference>
<dbReference type="InterPro" id="IPR001245">
    <property type="entry name" value="Ser-Thr/Tyr_kinase_cat_dom"/>
</dbReference>
<protein>
    <recommendedName>
        <fullName evidence="4">Protein kinase domain-containing protein</fullName>
    </recommendedName>
</protein>
<dbReference type="Pfam" id="PF07714">
    <property type="entry name" value="PK_Tyr_Ser-Thr"/>
    <property type="match status" value="1"/>
</dbReference>
<dbReference type="Gene3D" id="3.30.505.10">
    <property type="entry name" value="SH2 domain"/>
    <property type="match status" value="1"/>
</dbReference>
<dbReference type="InterPro" id="IPR050198">
    <property type="entry name" value="Non-receptor_tyrosine_kinases"/>
</dbReference>
<dbReference type="AlphaFoldDB" id="A0A2G9UPL7"/>
<name>A0A2G9UPL7_TELCI</name>
<feature type="domain" description="Protein kinase" evidence="4">
    <location>
        <begin position="142"/>
        <end position="208"/>
    </location>
</feature>
<dbReference type="PROSITE" id="PS50011">
    <property type="entry name" value="PROTEIN_KINASE_DOM"/>
    <property type="match status" value="1"/>
</dbReference>
<evidence type="ECO:0000259" key="4">
    <source>
        <dbReference type="PROSITE" id="PS50011"/>
    </source>
</evidence>
<evidence type="ECO:0000256" key="3">
    <source>
        <dbReference type="PROSITE-ProRule" id="PRU10141"/>
    </source>
</evidence>